<dbReference type="EMBL" id="BARS01057337">
    <property type="protein sequence ID" value="GAG50516.1"/>
    <property type="molecule type" value="Genomic_DNA"/>
</dbReference>
<protein>
    <submittedName>
        <fullName evidence="1">Uncharacterized protein</fullName>
    </submittedName>
</protein>
<sequence>MTHVQVNLYAGLRQYIGGAPSIEVEIEPGQTIA</sequence>
<proteinExistence type="predicted"/>
<accession>X0ZQL5</accession>
<organism evidence="1">
    <name type="scientific">marine sediment metagenome</name>
    <dbReference type="NCBI Taxonomy" id="412755"/>
    <lineage>
        <taxon>unclassified sequences</taxon>
        <taxon>metagenomes</taxon>
        <taxon>ecological metagenomes</taxon>
    </lineage>
</organism>
<name>X0ZQL5_9ZZZZ</name>
<dbReference type="AlphaFoldDB" id="X0ZQL5"/>
<evidence type="ECO:0000313" key="1">
    <source>
        <dbReference type="EMBL" id="GAG50516.1"/>
    </source>
</evidence>
<feature type="non-terminal residue" evidence="1">
    <location>
        <position position="33"/>
    </location>
</feature>
<reference evidence="1" key="1">
    <citation type="journal article" date="2014" name="Front. Microbiol.">
        <title>High frequency of phylogenetically diverse reductive dehalogenase-homologous genes in deep subseafloor sedimentary metagenomes.</title>
        <authorList>
            <person name="Kawai M."/>
            <person name="Futagami T."/>
            <person name="Toyoda A."/>
            <person name="Takaki Y."/>
            <person name="Nishi S."/>
            <person name="Hori S."/>
            <person name="Arai W."/>
            <person name="Tsubouchi T."/>
            <person name="Morono Y."/>
            <person name="Uchiyama I."/>
            <person name="Ito T."/>
            <person name="Fujiyama A."/>
            <person name="Inagaki F."/>
            <person name="Takami H."/>
        </authorList>
    </citation>
    <scope>NUCLEOTIDE SEQUENCE</scope>
    <source>
        <strain evidence="1">Expedition CK06-06</strain>
    </source>
</reference>
<gene>
    <name evidence="1" type="ORF">S01H1_84101</name>
</gene>
<comment type="caution">
    <text evidence="1">The sequence shown here is derived from an EMBL/GenBank/DDBJ whole genome shotgun (WGS) entry which is preliminary data.</text>
</comment>